<evidence type="ECO:0008006" key="3">
    <source>
        <dbReference type="Google" id="ProtNLM"/>
    </source>
</evidence>
<keyword evidence="2" id="KW-1185">Reference proteome</keyword>
<dbReference type="PANTHER" id="PTHR36847">
    <property type="entry name" value="AMIDOLIGASE ENZYME"/>
    <property type="match status" value="1"/>
</dbReference>
<dbReference type="OrthoDB" id="412402at2759"/>
<name>A0A2C5YGP9_9HYPO</name>
<dbReference type="EMBL" id="NJEU01001268">
    <property type="protein sequence ID" value="PHH67927.1"/>
    <property type="molecule type" value="Genomic_DNA"/>
</dbReference>
<dbReference type="PANTHER" id="PTHR36847:SF1">
    <property type="entry name" value="AMIDOLIGASE ENZYME"/>
    <property type="match status" value="1"/>
</dbReference>
<evidence type="ECO:0000313" key="2">
    <source>
        <dbReference type="Proteomes" id="UP000224854"/>
    </source>
</evidence>
<proteinExistence type="predicted"/>
<dbReference type="Proteomes" id="UP000224854">
    <property type="component" value="Unassembled WGS sequence"/>
</dbReference>
<accession>A0A2C5YGP9</accession>
<reference evidence="1 2" key="1">
    <citation type="submission" date="2017-06" db="EMBL/GenBank/DDBJ databases">
        <title>Ant-infecting Ophiocordyceps genomes reveal a high diversity of potential behavioral manipulation genes and a possible major role for enterotoxins.</title>
        <authorList>
            <person name="De Bekker C."/>
            <person name="Evans H.C."/>
            <person name="Brachmann A."/>
            <person name="Hughes D.P."/>
        </authorList>
    </citation>
    <scope>NUCLEOTIDE SEQUENCE [LARGE SCALE GENOMIC DNA]</scope>
    <source>
        <strain evidence="1 2">1348a</strain>
    </source>
</reference>
<dbReference type="AlphaFoldDB" id="A0A2C5YGP9"/>
<comment type="caution">
    <text evidence="1">The sequence shown here is derived from an EMBL/GenBank/DDBJ whole genome shotgun (WGS) entry which is preliminary data.</text>
</comment>
<organism evidence="1 2">
    <name type="scientific">Ophiocordyceps australis</name>
    <dbReference type="NCBI Taxonomy" id="1399860"/>
    <lineage>
        <taxon>Eukaryota</taxon>
        <taxon>Fungi</taxon>
        <taxon>Dikarya</taxon>
        <taxon>Ascomycota</taxon>
        <taxon>Pezizomycotina</taxon>
        <taxon>Sordariomycetes</taxon>
        <taxon>Hypocreomycetidae</taxon>
        <taxon>Hypocreales</taxon>
        <taxon>Ophiocordycipitaceae</taxon>
        <taxon>Ophiocordyceps</taxon>
    </lineage>
</organism>
<gene>
    <name evidence="1" type="ORF">CDD82_987</name>
</gene>
<sequence length="432" mass="48581">MHPNRPLNLTFGIELEFLTPSLDGYMDILGFHAPTRRSIATQLAKLTSLPFAATCDDRDNCICAVCRNVSPDKRVQGVCFFSDNIPAEPVDIAPKYRGFLIQKEKLMGPRMDDTWRGLELTTPAFSKMEIYHGMPQLRQVIGAMRSIKTRFAANSSCGMHLHVGIEGGMQLLVAKQLVTLVLLLERQLLFRLCGPTRIANKHSQPVADMSRFADEARKAGSSLRSDTAQMKASVPLTIRNLDPRPWNAYSPELLRKILRLVWKTESLLDLMMGLVKPISGRCAFALSLRAGQLQPEMSFDFSGAHTYYNGSPSTFEFRHSQMSFDTIYMRNWAELCCRLVEIATLPPPMFKPQLDRIIKCLPTHGNRGKGQWTDILTTLGLQHQIADWKAQLACYDKACHHGIKQDFLGNPSTECGHDSRKVTCFLASHHCD</sequence>
<evidence type="ECO:0000313" key="1">
    <source>
        <dbReference type="EMBL" id="PHH67927.1"/>
    </source>
</evidence>
<protein>
    <recommendedName>
        <fullName evidence="3">Amidoligase enzyme</fullName>
    </recommendedName>
</protein>